<dbReference type="Gene3D" id="3.90.226.10">
    <property type="entry name" value="2-enoyl-CoA Hydratase, Chain A, domain 1"/>
    <property type="match status" value="1"/>
</dbReference>
<dbReference type="InterPro" id="IPR029414">
    <property type="entry name" value="Tricorn_PDZ"/>
</dbReference>
<feature type="chain" id="PRO_5004795939" description="Tricorn protease homolog" evidence="10">
    <location>
        <begin position="24"/>
        <end position="1122"/>
    </location>
</feature>
<evidence type="ECO:0000256" key="10">
    <source>
        <dbReference type="SAM" id="SignalP"/>
    </source>
</evidence>
<dbReference type="InterPro" id="IPR015943">
    <property type="entry name" value="WD40/YVTN_repeat-like_dom_sf"/>
</dbReference>
<evidence type="ECO:0000256" key="2">
    <source>
        <dbReference type="ARBA" id="ARBA00008524"/>
    </source>
</evidence>
<dbReference type="Pfam" id="PF26549">
    <property type="entry name" value="Tricorn_N"/>
    <property type="match status" value="1"/>
</dbReference>
<organism evidence="12 13">
    <name type="scientific">Gemmatirosa kalamazoonensis</name>
    <dbReference type="NCBI Taxonomy" id="861299"/>
    <lineage>
        <taxon>Bacteria</taxon>
        <taxon>Pseudomonadati</taxon>
        <taxon>Gemmatimonadota</taxon>
        <taxon>Gemmatimonadia</taxon>
        <taxon>Gemmatimonadales</taxon>
        <taxon>Gemmatimonadaceae</taxon>
        <taxon>Gemmatirosa</taxon>
    </lineage>
</organism>
<evidence type="ECO:0000256" key="4">
    <source>
        <dbReference type="ARBA" id="ARBA00022670"/>
    </source>
</evidence>
<dbReference type="GO" id="GO:0008236">
    <property type="term" value="F:serine-type peptidase activity"/>
    <property type="evidence" value="ECO:0007669"/>
    <property type="project" value="UniProtKB-UniRule"/>
</dbReference>
<dbReference type="eggNOG" id="COG0793">
    <property type="taxonomic scope" value="Bacteria"/>
</dbReference>
<dbReference type="GO" id="GO:0006508">
    <property type="term" value="P:proteolysis"/>
    <property type="evidence" value="ECO:0007669"/>
    <property type="project" value="UniProtKB-UniRule"/>
</dbReference>
<dbReference type="EMBL" id="CP007130">
    <property type="protein sequence ID" value="AHG93565.1"/>
    <property type="molecule type" value="Genomic_DNA"/>
</dbReference>
<dbReference type="Gene3D" id="2.120.10.60">
    <property type="entry name" value="Tricorn protease N-terminal domain"/>
    <property type="match status" value="1"/>
</dbReference>
<comment type="function">
    <text evidence="7">Degrades oligopeptides.</text>
</comment>
<evidence type="ECO:0000256" key="3">
    <source>
        <dbReference type="ARBA" id="ARBA00022490"/>
    </source>
</evidence>
<dbReference type="OrthoDB" id="269409at2"/>
<dbReference type="Gene3D" id="2.130.10.10">
    <property type="entry name" value="YVTN repeat-like/Quinoprotein amine dehydrogenase"/>
    <property type="match status" value="1"/>
</dbReference>
<dbReference type="PANTHER" id="PTHR43253:SF1">
    <property type="entry name" value="TRICORN PROTEASE HOMOLOG 2-RELATED"/>
    <property type="match status" value="1"/>
</dbReference>
<dbReference type="PIRSF" id="PIRSF036421">
    <property type="entry name" value="Tricorn_protease"/>
    <property type="match status" value="1"/>
</dbReference>
<dbReference type="CDD" id="cd07562">
    <property type="entry name" value="Peptidase_S41_TRI"/>
    <property type="match status" value="1"/>
</dbReference>
<feature type="region of interest" description="Disordered" evidence="9">
    <location>
        <begin position="1102"/>
        <end position="1122"/>
    </location>
</feature>
<evidence type="ECO:0000256" key="6">
    <source>
        <dbReference type="ARBA" id="ARBA00022825"/>
    </source>
</evidence>
<dbReference type="AlphaFoldDB" id="W0RTB4"/>
<dbReference type="SUPFAM" id="SSF82171">
    <property type="entry name" value="DPP6 N-terminal domain-like"/>
    <property type="match status" value="1"/>
</dbReference>
<dbReference type="PATRIC" id="fig|861299.3.peg.6084"/>
<dbReference type="SUPFAM" id="SSF50156">
    <property type="entry name" value="PDZ domain-like"/>
    <property type="match status" value="1"/>
</dbReference>
<dbReference type="SUPFAM" id="SSF52096">
    <property type="entry name" value="ClpP/crotonase"/>
    <property type="match status" value="1"/>
</dbReference>
<dbReference type="InParanoid" id="W0RTB4"/>
<feature type="domain" description="PDZ" evidence="11">
    <location>
        <begin position="797"/>
        <end position="882"/>
    </location>
</feature>
<feature type="compositionally biased region" description="Pro residues" evidence="9">
    <location>
        <begin position="1106"/>
        <end position="1122"/>
    </location>
</feature>
<name>W0RTB4_9BACT</name>
<keyword evidence="10" id="KW-0732">Signal</keyword>
<dbReference type="InterPro" id="IPR028204">
    <property type="entry name" value="Tricorn_C1"/>
</dbReference>
<keyword evidence="5 7" id="KW-0378">Hydrolase</keyword>
<evidence type="ECO:0000259" key="11">
    <source>
        <dbReference type="PROSITE" id="PS50106"/>
    </source>
</evidence>
<feature type="active site" description="Charge relay system" evidence="8">
    <location>
        <position position="1066"/>
    </location>
</feature>
<evidence type="ECO:0000256" key="5">
    <source>
        <dbReference type="ARBA" id="ARBA00022801"/>
    </source>
</evidence>
<dbReference type="SUPFAM" id="SSF69304">
    <property type="entry name" value="Tricorn protease N-terminal domain"/>
    <property type="match status" value="1"/>
</dbReference>
<dbReference type="Gene3D" id="3.30.750.44">
    <property type="match status" value="1"/>
</dbReference>
<dbReference type="InterPro" id="IPR029045">
    <property type="entry name" value="ClpP/crotonase-like_dom_sf"/>
</dbReference>
<keyword evidence="6 7" id="KW-0720">Serine protease</keyword>
<dbReference type="Pfam" id="PF03572">
    <property type="entry name" value="Peptidase_S41"/>
    <property type="match status" value="1"/>
</dbReference>
<dbReference type="PANTHER" id="PTHR43253">
    <property type="entry name" value="TRICORN PROTEASE HOMOLOG 2-RELATED"/>
    <property type="match status" value="1"/>
</dbReference>
<evidence type="ECO:0000256" key="1">
    <source>
        <dbReference type="ARBA" id="ARBA00004496"/>
    </source>
</evidence>
<dbReference type="eggNOG" id="COG4946">
    <property type="taxonomic scope" value="Bacteria"/>
</dbReference>
<dbReference type="KEGG" id="gba:J421_6030"/>
<protein>
    <recommendedName>
        <fullName evidence="7">Tricorn protease homolog</fullName>
        <ecNumber evidence="7">3.4.21.-</ecNumber>
    </recommendedName>
</protein>
<evidence type="ECO:0000256" key="7">
    <source>
        <dbReference type="PIRNR" id="PIRNR036421"/>
    </source>
</evidence>
<dbReference type="Pfam" id="PF26550">
    <property type="entry name" value="Tricorn_2nd"/>
    <property type="match status" value="1"/>
</dbReference>
<feature type="active site" description="Charge relay system" evidence="8">
    <location>
        <position position="786"/>
    </location>
</feature>
<keyword evidence="12" id="KW-0614">Plasmid</keyword>
<comment type="similarity">
    <text evidence="2 7">Belongs to the peptidase S41B family.</text>
</comment>
<proteinExistence type="inferred from homology"/>
<dbReference type="InterPro" id="IPR012393">
    <property type="entry name" value="Tricorn_protease"/>
</dbReference>
<evidence type="ECO:0000313" key="13">
    <source>
        <dbReference type="Proteomes" id="UP000019151"/>
    </source>
</evidence>
<evidence type="ECO:0000256" key="9">
    <source>
        <dbReference type="SAM" id="MobiDB-lite"/>
    </source>
</evidence>
<keyword evidence="3 7" id="KW-0963">Cytoplasm</keyword>
<dbReference type="HOGENOM" id="CLU_005503_0_0_0"/>
<accession>W0RTB4</accession>
<dbReference type="SMART" id="SM00245">
    <property type="entry name" value="TSPc"/>
    <property type="match status" value="1"/>
</dbReference>
<comment type="subcellular location">
    <subcellularLocation>
        <location evidence="1 7">Cytoplasm</location>
    </subcellularLocation>
</comment>
<dbReference type="Proteomes" id="UP000019151">
    <property type="component" value="Plasmid 2"/>
</dbReference>
<feature type="active site" description="Nucleophile" evidence="8">
    <location>
        <position position="1008"/>
    </location>
</feature>
<keyword evidence="4 7" id="KW-0645">Protease</keyword>
<dbReference type="InterPro" id="IPR036034">
    <property type="entry name" value="PDZ_sf"/>
</dbReference>
<feature type="region of interest" description="Disordered" evidence="9">
    <location>
        <begin position="540"/>
        <end position="584"/>
    </location>
</feature>
<dbReference type="Pfam" id="PF14685">
    <property type="entry name" value="PDZ_Tricorn"/>
    <property type="match status" value="1"/>
</dbReference>
<keyword evidence="13" id="KW-1185">Reference proteome</keyword>
<geneLocation type="plasmid" evidence="12 13">
    <name>2</name>
</geneLocation>
<dbReference type="InterPro" id="IPR001478">
    <property type="entry name" value="PDZ"/>
</dbReference>
<dbReference type="EC" id="3.4.21.-" evidence="7"/>
<feature type="signal peptide" evidence="10">
    <location>
        <begin position="1"/>
        <end position="23"/>
    </location>
</feature>
<evidence type="ECO:0000256" key="8">
    <source>
        <dbReference type="PIRSR" id="PIRSR036421-1"/>
    </source>
</evidence>
<sequence>MSAHRIRPLAVLLLALASGRVQAQVDARMLRQPAVSATQIAFVYGGDIWVVPKIGGVAERLTSARGEESFPKFSPDGTRLAFTGAYDGNQDVYVIPARGGDVTRVTYHPAIDRVAAWYPDGSALLIASSRTSETNRYDKLFRVSAAGGLPVQLPMPYGEFGTFSPDAKQVAYLPEAVDARTWKRYRGGWAPDIWIYDLEKNTARNITHDDASDAQPMWHGNTIYFLSDRATNMRGNIWAYDTQKDTFRQLTHFTDFDVKYPSIGPSDIVFQAGSRLYLLDLASEQMHEVQVRVVTDRSTLRPQPRAVAGEIAAADISPTGKRALFQAHGDVFTVPAENGLVHDLTGTSGAAERTPQWSPDGKSVAYWSDRTGEYQLTIRDADGTGAERTVTHLGPGFRYTPWWSGDGKRIAFVDEALRIQVVDVATGKVTPVDQALYWSHGDLQAFRPSWSADGRWLAYSRDVPNQHGAIFLWDATTGKTQQATSGYFDDTQPAFDPEGKYLYFLSGRSLAPSYSDLDNTWIYANTTNVVAVPLRADVPSPLAPRNDEEPAAADRTVPGAQKEDSTKRRARETLAAARDSTHRAPTPVAIDVDGFERRAVVLPAAPGNYTSLSAVAGRVLYRRTARTGTAQPAPNGGPPNVPTPIVAFDLNDREEKTLVENAAAFVVSADGKKMLVRAPNAPGAAQGGGPGAGPDYYIVDTKPAQKLEKKLALGGMSMVVDPAAEWHQIFDDAWRVERDYFYDPGMHGVDWNAMRARYRPLIDDAVSRSDVNFVLGELIAEINSSHTYVGGGDVETGPRRGVGLLGADFALENGAYRIARIVDGGQWDSEVRSPLLEPGIGVRAGDYLLAVNGRPVDTTKEPAAALDGLANTAVALTVNARPTMDGARVVLVKTLGDEGRLRNLAWIESNRKRVDSASHGRIGYVYVPSTGIDGQTELVRQYRAQVDRDGMIIDERFNSGGQIPDRFVELLDRPVTNYWKRRNGPSWQWPPVGSPGPKAMLVNGWSGSGGDAFPYYFKQAGLGPLIGMRTWGGLIGISGTPSFVDGGSVTAPDFAIYSTKREWIIENHGVDPDIAVVDDPALMARGRDPQLERAIQEVMTRVQAMPKPPAAPPYPKRTAPEP</sequence>
<dbReference type="GO" id="GO:0005737">
    <property type="term" value="C:cytoplasm"/>
    <property type="evidence" value="ECO:0007669"/>
    <property type="project" value="UniProtKB-SubCell"/>
</dbReference>
<gene>
    <name evidence="12" type="ORF">J421_6030</name>
</gene>
<dbReference type="PROSITE" id="PS50106">
    <property type="entry name" value="PDZ"/>
    <property type="match status" value="1"/>
</dbReference>
<dbReference type="Gene3D" id="2.30.42.10">
    <property type="match status" value="1"/>
</dbReference>
<evidence type="ECO:0000313" key="12">
    <source>
        <dbReference type="EMBL" id="AHG93565.1"/>
    </source>
</evidence>
<dbReference type="InterPro" id="IPR005151">
    <property type="entry name" value="Tail-specific_protease"/>
</dbReference>
<dbReference type="RefSeq" id="WP_104023512.1">
    <property type="nucleotide sequence ID" value="NZ_CP007130.1"/>
</dbReference>
<dbReference type="Pfam" id="PF14684">
    <property type="entry name" value="Tricorn_C1"/>
    <property type="match status" value="1"/>
</dbReference>
<reference evidence="12 13" key="1">
    <citation type="journal article" date="2014" name="Genome Announc.">
        <title>Genome Sequence and Methylome of Soil Bacterium Gemmatirosa kalamazoonensis KBS708T, a Member of the Rarely Cultivated Gemmatimonadetes Phylum.</title>
        <authorList>
            <person name="Debruyn J.M."/>
            <person name="Radosevich M."/>
            <person name="Wommack K.E."/>
            <person name="Polson S.W."/>
            <person name="Hauser L.J."/>
            <person name="Fawaz M.N."/>
            <person name="Korlach J."/>
            <person name="Tsai Y.C."/>
        </authorList>
    </citation>
    <scope>NUCLEOTIDE SEQUENCE [LARGE SCALE GENOMIC DNA]</scope>
    <source>
        <strain evidence="12 13">KBS708</strain>
        <plasmid evidence="13">Plasmid 2</plasmid>
    </source>
</reference>